<dbReference type="GO" id="GO:0000398">
    <property type="term" value="P:mRNA splicing, via spliceosome"/>
    <property type="evidence" value="ECO:0007669"/>
    <property type="project" value="UniProtKB-ARBA"/>
</dbReference>
<evidence type="ECO:0000256" key="2">
    <source>
        <dbReference type="ARBA" id="ARBA00022664"/>
    </source>
</evidence>
<feature type="compositionally biased region" description="Polar residues" evidence="7">
    <location>
        <begin position="23"/>
        <end position="32"/>
    </location>
</feature>
<reference evidence="9" key="1">
    <citation type="journal article" date="2020" name="Stud. Mycol.">
        <title>101 Dothideomycetes genomes: a test case for predicting lifestyles and emergence of pathogens.</title>
        <authorList>
            <person name="Haridas S."/>
            <person name="Albert R."/>
            <person name="Binder M."/>
            <person name="Bloem J."/>
            <person name="Labutti K."/>
            <person name="Salamov A."/>
            <person name="Andreopoulos B."/>
            <person name="Baker S."/>
            <person name="Barry K."/>
            <person name="Bills G."/>
            <person name="Bluhm B."/>
            <person name="Cannon C."/>
            <person name="Castanera R."/>
            <person name="Culley D."/>
            <person name="Daum C."/>
            <person name="Ezra D."/>
            <person name="Gonzalez J."/>
            <person name="Henrissat B."/>
            <person name="Kuo A."/>
            <person name="Liang C."/>
            <person name="Lipzen A."/>
            <person name="Lutzoni F."/>
            <person name="Magnuson J."/>
            <person name="Mondo S."/>
            <person name="Nolan M."/>
            <person name="Ohm R."/>
            <person name="Pangilinan J."/>
            <person name="Park H.-J."/>
            <person name="Ramirez L."/>
            <person name="Alfaro M."/>
            <person name="Sun H."/>
            <person name="Tritt A."/>
            <person name="Yoshinaga Y."/>
            <person name="Zwiers L.-H."/>
            <person name="Turgeon B."/>
            <person name="Goodwin S."/>
            <person name="Spatafora J."/>
            <person name="Crous P."/>
            <person name="Grigoriev I."/>
        </authorList>
    </citation>
    <scope>NUCLEOTIDE SEQUENCE</scope>
    <source>
        <strain evidence="9">CBS 122367</strain>
    </source>
</reference>
<evidence type="ECO:0000256" key="1">
    <source>
        <dbReference type="ARBA" id="ARBA00007747"/>
    </source>
</evidence>
<evidence type="ECO:0000256" key="3">
    <source>
        <dbReference type="ARBA" id="ARBA00022737"/>
    </source>
</evidence>
<dbReference type="InterPro" id="IPR035979">
    <property type="entry name" value="RBD_domain_sf"/>
</dbReference>
<comment type="similarity">
    <text evidence="1">Belongs to the HTATSF1 family.</text>
</comment>
<evidence type="ECO:0000256" key="7">
    <source>
        <dbReference type="SAM" id="MobiDB-lite"/>
    </source>
</evidence>
<dbReference type="InterPro" id="IPR000504">
    <property type="entry name" value="RRM_dom"/>
</dbReference>
<keyword evidence="5" id="KW-0508">mRNA splicing</keyword>
<dbReference type="Proteomes" id="UP000799291">
    <property type="component" value="Unassembled WGS sequence"/>
</dbReference>
<dbReference type="EMBL" id="MU005576">
    <property type="protein sequence ID" value="KAF2686527.1"/>
    <property type="molecule type" value="Genomic_DNA"/>
</dbReference>
<dbReference type="SMART" id="SM00360">
    <property type="entry name" value="RRM"/>
    <property type="match status" value="2"/>
</dbReference>
<feature type="region of interest" description="Disordered" evidence="7">
    <location>
        <begin position="14"/>
        <end position="55"/>
    </location>
</feature>
<keyword evidence="10" id="KW-1185">Reference proteome</keyword>
<gene>
    <name evidence="9" type="ORF">K458DRAFT_402140</name>
</gene>
<evidence type="ECO:0000256" key="5">
    <source>
        <dbReference type="ARBA" id="ARBA00023187"/>
    </source>
</evidence>
<evidence type="ECO:0000259" key="8">
    <source>
        <dbReference type="PROSITE" id="PS50102"/>
    </source>
</evidence>
<feature type="domain" description="RRM" evidence="8">
    <location>
        <begin position="58"/>
        <end position="147"/>
    </location>
</feature>
<proteinExistence type="inferred from homology"/>
<dbReference type="GO" id="GO:0005686">
    <property type="term" value="C:U2 snRNP"/>
    <property type="evidence" value="ECO:0007669"/>
    <property type="project" value="TreeGrafter"/>
</dbReference>
<keyword evidence="3" id="KW-0677">Repeat</keyword>
<keyword evidence="2" id="KW-0507">mRNA processing</keyword>
<dbReference type="GO" id="GO:0003723">
    <property type="term" value="F:RNA binding"/>
    <property type="evidence" value="ECO:0007669"/>
    <property type="project" value="UniProtKB-UniRule"/>
</dbReference>
<organism evidence="9 10">
    <name type="scientific">Lentithecium fluviatile CBS 122367</name>
    <dbReference type="NCBI Taxonomy" id="1168545"/>
    <lineage>
        <taxon>Eukaryota</taxon>
        <taxon>Fungi</taxon>
        <taxon>Dikarya</taxon>
        <taxon>Ascomycota</taxon>
        <taxon>Pezizomycotina</taxon>
        <taxon>Dothideomycetes</taxon>
        <taxon>Pleosporomycetidae</taxon>
        <taxon>Pleosporales</taxon>
        <taxon>Massarineae</taxon>
        <taxon>Lentitheciaceae</taxon>
        <taxon>Lentithecium</taxon>
    </lineage>
</organism>
<sequence length="319" mass="36055">MASTAEYEEFEASLGVPALTAGADSSTTTVVETPQKRKNPPKSKDTQPNKIQKVQENRAVYVTNIPRDATVEEVEEEFKKFGIIDQGVDGKPRIKMYTDEDGKFNGEALIVYFKPDSVHLAIQMLDERAFRLGDFANGTMDVQAAEQSFKKNTDKEKIAHKLVRKERKVAERQFAENIRKLSEWSDNEEQVKETYAPKKNKWAKMAIVKNAFTLDMLEEDARAILETKEDMREAAGKFGEVTKTVLYDLEPEGIVVIRFKDFEAAEAFKAGFNGKNYNDGPLEIAIAEDRPKFKKSKNKDDSDDDAAKVEAFLNDDDSD</sequence>
<evidence type="ECO:0000313" key="10">
    <source>
        <dbReference type="Proteomes" id="UP000799291"/>
    </source>
</evidence>
<dbReference type="Pfam" id="PF00076">
    <property type="entry name" value="RRM_1"/>
    <property type="match status" value="1"/>
</dbReference>
<evidence type="ECO:0000256" key="4">
    <source>
        <dbReference type="ARBA" id="ARBA00022884"/>
    </source>
</evidence>
<name>A0A6G1J7L4_9PLEO</name>
<dbReference type="InterPro" id="IPR012677">
    <property type="entry name" value="Nucleotide-bd_a/b_plait_sf"/>
</dbReference>
<feature type="region of interest" description="Disordered" evidence="7">
    <location>
        <begin position="293"/>
        <end position="319"/>
    </location>
</feature>
<evidence type="ECO:0000313" key="9">
    <source>
        <dbReference type="EMBL" id="KAF2686527.1"/>
    </source>
</evidence>
<dbReference type="PANTHER" id="PTHR15608">
    <property type="entry name" value="SPLICING FACTOR U2AF-ASSOCIATED PROTEIN 2"/>
    <property type="match status" value="1"/>
</dbReference>
<dbReference type="SUPFAM" id="SSF54928">
    <property type="entry name" value="RNA-binding domain, RBD"/>
    <property type="match status" value="2"/>
</dbReference>
<dbReference type="FunFam" id="3.30.70.330:FF:000105">
    <property type="entry name" value="HIV Tat-specific factor 1 homolog"/>
    <property type="match status" value="1"/>
</dbReference>
<dbReference type="PANTHER" id="PTHR15608:SF0">
    <property type="entry name" value="HIV TAT-SPECIFIC FACTOR 1"/>
    <property type="match status" value="1"/>
</dbReference>
<dbReference type="InterPro" id="IPR034393">
    <property type="entry name" value="TatSF1-like"/>
</dbReference>
<dbReference type="OrthoDB" id="10258585at2759"/>
<dbReference type="AlphaFoldDB" id="A0A6G1J7L4"/>
<keyword evidence="4 6" id="KW-0694">RNA-binding</keyword>
<accession>A0A6G1J7L4</accession>
<protein>
    <recommendedName>
        <fullName evidence="8">RRM domain-containing protein</fullName>
    </recommendedName>
</protein>
<dbReference type="Gene3D" id="3.30.70.330">
    <property type="match status" value="2"/>
</dbReference>
<dbReference type="GO" id="GO:0005684">
    <property type="term" value="C:U2-type spliceosomal complex"/>
    <property type="evidence" value="ECO:0007669"/>
    <property type="project" value="TreeGrafter"/>
</dbReference>
<evidence type="ECO:0000256" key="6">
    <source>
        <dbReference type="PROSITE-ProRule" id="PRU00176"/>
    </source>
</evidence>
<dbReference type="PROSITE" id="PS50102">
    <property type="entry name" value="RRM"/>
    <property type="match status" value="1"/>
</dbReference>